<dbReference type="EMBL" id="PFBK01000003">
    <property type="protein sequence ID" value="PIR83930.1"/>
    <property type="molecule type" value="Genomic_DNA"/>
</dbReference>
<sequence length="177" mass="20361">MAIRYTVKVNARSRSMRLTVHPDARVVVTAPQFFGQGAIERFIAKHSGWIEKHVEKAKGRTVIRIRKGEIADLKKRALAQARARTLHFAKMYGLTYGKISIRAQKSRWGSCSRRGNLSFNYKIAALPAHITDYIIVHELCHLREMNHAKDFWTLVAKAIPNHKATRKELRNIVIMFD</sequence>
<dbReference type="InterPro" id="IPR053136">
    <property type="entry name" value="UTP_pyrophosphatase-like"/>
</dbReference>
<dbReference type="InterPro" id="IPR002725">
    <property type="entry name" value="YgjP-like_metallopeptidase"/>
</dbReference>
<dbReference type="PANTHER" id="PTHR30399:SF1">
    <property type="entry name" value="UTP PYROPHOSPHATASE"/>
    <property type="match status" value="1"/>
</dbReference>
<evidence type="ECO:0000259" key="1">
    <source>
        <dbReference type="Pfam" id="PF01863"/>
    </source>
</evidence>
<feature type="domain" description="YgjP-like metallopeptidase" evidence="1">
    <location>
        <begin position="72"/>
        <end position="171"/>
    </location>
</feature>
<gene>
    <name evidence="2" type="ORF">COU18_00760</name>
</gene>
<dbReference type="AlphaFoldDB" id="A0A2H0UC49"/>
<evidence type="ECO:0000313" key="2">
    <source>
        <dbReference type="EMBL" id="PIR83930.1"/>
    </source>
</evidence>
<proteinExistence type="predicted"/>
<accession>A0A2H0UC49</accession>
<dbReference type="Gene3D" id="3.30.2010.10">
    <property type="entry name" value="Metalloproteases ('zincins'), catalytic domain"/>
    <property type="match status" value="1"/>
</dbReference>
<dbReference type="PANTHER" id="PTHR30399">
    <property type="entry name" value="UNCHARACTERIZED PROTEIN YGJP"/>
    <property type="match status" value="1"/>
</dbReference>
<dbReference type="CDD" id="cd07344">
    <property type="entry name" value="M48_yhfN_like"/>
    <property type="match status" value="1"/>
</dbReference>
<organism evidence="2 3">
    <name type="scientific">Candidatus Kaiserbacteria bacterium CG10_big_fil_rev_8_21_14_0_10_51_14</name>
    <dbReference type="NCBI Taxonomy" id="1974610"/>
    <lineage>
        <taxon>Bacteria</taxon>
        <taxon>Candidatus Kaiseribacteriota</taxon>
    </lineage>
</organism>
<reference evidence="3" key="1">
    <citation type="submission" date="2017-09" db="EMBL/GenBank/DDBJ databases">
        <title>Depth-based differentiation of microbial function through sediment-hosted aquifers and enrichment of novel symbionts in the deep terrestrial subsurface.</title>
        <authorList>
            <person name="Probst A.J."/>
            <person name="Ladd B."/>
            <person name="Jarett J.K."/>
            <person name="Geller-Mcgrath D.E."/>
            <person name="Sieber C.M.K."/>
            <person name="Emerson J.B."/>
            <person name="Anantharaman K."/>
            <person name="Thomas B.C."/>
            <person name="Malmstrom R."/>
            <person name="Stieglmeier M."/>
            <person name="Klingl A."/>
            <person name="Woyke T."/>
            <person name="Ryan C.M."/>
            <person name="Banfield J.F."/>
        </authorList>
    </citation>
    <scope>NUCLEOTIDE SEQUENCE [LARGE SCALE GENOMIC DNA]</scope>
</reference>
<feature type="domain" description="YgjP-like metallopeptidase" evidence="1">
    <location>
        <begin position="14"/>
        <end position="59"/>
    </location>
</feature>
<evidence type="ECO:0000313" key="3">
    <source>
        <dbReference type="Proteomes" id="UP000231192"/>
    </source>
</evidence>
<comment type="caution">
    <text evidence="2">The sequence shown here is derived from an EMBL/GenBank/DDBJ whole genome shotgun (WGS) entry which is preliminary data.</text>
</comment>
<dbReference type="Proteomes" id="UP000231192">
    <property type="component" value="Unassembled WGS sequence"/>
</dbReference>
<dbReference type="Pfam" id="PF01863">
    <property type="entry name" value="YgjP-like"/>
    <property type="match status" value="2"/>
</dbReference>
<name>A0A2H0UC49_9BACT</name>
<protein>
    <recommendedName>
        <fullName evidence="1">YgjP-like metallopeptidase domain-containing protein</fullName>
    </recommendedName>
</protein>